<protein>
    <submittedName>
        <fullName evidence="3">DUF4179 domain-containing protein</fullName>
    </submittedName>
</protein>
<dbReference type="InterPro" id="IPR025436">
    <property type="entry name" value="DUF4179"/>
</dbReference>
<reference evidence="3 4" key="1">
    <citation type="submission" date="2019-06" db="EMBL/GenBank/DDBJ databases">
        <title>Saccharibacillus brassicae sp. nov., an endophytic bacterium isolated from Chinese cabbage seeds (Brassica pekinensis).</title>
        <authorList>
            <person name="Jiang L."/>
            <person name="Lee J."/>
            <person name="Kim S.W."/>
        </authorList>
    </citation>
    <scope>NUCLEOTIDE SEQUENCE [LARGE SCALE GENOMIC DNA]</scope>
    <source>
        <strain evidence="4">KCTC 43072 / ATSA2</strain>
    </source>
</reference>
<keyword evidence="1" id="KW-0812">Transmembrane</keyword>
<dbReference type="AlphaFoldDB" id="A0A4Y6UUQ7"/>
<keyword evidence="1" id="KW-0472">Membrane</keyword>
<gene>
    <name evidence="3" type="ORF">FFV09_11555</name>
</gene>
<dbReference type="EMBL" id="CP041217">
    <property type="protein sequence ID" value="QDH21419.1"/>
    <property type="molecule type" value="Genomic_DNA"/>
</dbReference>
<keyword evidence="4" id="KW-1185">Reference proteome</keyword>
<name>A0A4Y6UUQ7_SACBS</name>
<dbReference type="Gene3D" id="2.60.40.1630">
    <property type="entry name" value="bacillus anthracis domain"/>
    <property type="match status" value="1"/>
</dbReference>
<evidence type="ECO:0000256" key="1">
    <source>
        <dbReference type="SAM" id="Phobius"/>
    </source>
</evidence>
<evidence type="ECO:0000313" key="4">
    <source>
        <dbReference type="Proteomes" id="UP000316968"/>
    </source>
</evidence>
<sequence length="361" mass="39934">MSVYDDLNEWKLDAADYEEEALSEAERREWTQRVGSRLPGGLQSTGGVRQRGRNRKAKGLMSAAAVLLLAGAAWTYSPQALAEMPWVAGLIENFGSTSGGEAADYSSYKTQIGQTAENEYGKLTLNEVLFDTDRLLISATFEPTAQADFDYRTFLSAAVAIDGRDDLQLTTGTQSIEEKDGTYTIYGEVNLSELPNDGPMNLSIIYDEIRHGQTWLSDSSIIEPKRPWTFDIQASAGELVADTQTIELERSMKLATGEEIRVEKAIVSPVSTLLYYRVLNESEFANPETPRMTAFLLQDEHGTEIPFIEAGSREASGRSGEAWHYARYATIDPAAHAYTLTPYQHFDGEPHAVGESFALEK</sequence>
<evidence type="ECO:0000259" key="2">
    <source>
        <dbReference type="Pfam" id="PF13786"/>
    </source>
</evidence>
<feature type="domain" description="DUF4179" evidence="2">
    <location>
        <begin position="53"/>
        <end position="142"/>
    </location>
</feature>
<keyword evidence="1" id="KW-1133">Transmembrane helix</keyword>
<feature type="transmembrane region" description="Helical" evidence="1">
    <location>
        <begin position="59"/>
        <end position="76"/>
    </location>
</feature>
<accession>A0A4Y6UUQ7</accession>
<dbReference type="Proteomes" id="UP000316968">
    <property type="component" value="Chromosome"/>
</dbReference>
<dbReference type="KEGG" id="saca:FFV09_11555"/>
<proteinExistence type="predicted"/>
<evidence type="ECO:0000313" key="3">
    <source>
        <dbReference type="EMBL" id="QDH21419.1"/>
    </source>
</evidence>
<dbReference type="OrthoDB" id="2729200at2"/>
<organism evidence="3 4">
    <name type="scientific">Saccharibacillus brassicae</name>
    <dbReference type="NCBI Taxonomy" id="2583377"/>
    <lineage>
        <taxon>Bacteria</taxon>
        <taxon>Bacillati</taxon>
        <taxon>Bacillota</taxon>
        <taxon>Bacilli</taxon>
        <taxon>Bacillales</taxon>
        <taxon>Paenibacillaceae</taxon>
        <taxon>Saccharibacillus</taxon>
    </lineage>
</organism>
<dbReference type="Pfam" id="PF13786">
    <property type="entry name" value="DUF4179"/>
    <property type="match status" value="1"/>
</dbReference>